<organism evidence="2 3">
    <name type="scientific">Popillia japonica</name>
    <name type="common">Japanese beetle</name>
    <dbReference type="NCBI Taxonomy" id="7064"/>
    <lineage>
        <taxon>Eukaryota</taxon>
        <taxon>Metazoa</taxon>
        <taxon>Ecdysozoa</taxon>
        <taxon>Arthropoda</taxon>
        <taxon>Hexapoda</taxon>
        <taxon>Insecta</taxon>
        <taxon>Pterygota</taxon>
        <taxon>Neoptera</taxon>
        <taxon>Endopterygota</taxon>
        <taxon>Coleoptera</taxon>
        <taxon>Polyphaga</taxon>
        <taxon>Scarabaeiformia</taxon>
        <taxon>Scarabaeidae</taxon>
        <taxon>Rutelinae</taxon>
        <taxon>Popillia</taxon>
    </lineage>
</organism>
<evidence type="ECO:0000313" key="2">
    <source>
        <dbReference type="EMBL" id="KAK9720984.1"/>
    </source>
</evidence>
<gene>
    <name evidence="2" type="ORF">QE152_g21782</name>
</gene>
<dbReference type="Gene3D" id="3.60.10.10">
    <property type="entry name" value="Endonuclease/exonuclease/phosphatase"/>
    <property type="match status" value="1"/>
</dbReference>
<dbReference type="AlphaFoldDB" id="A0AAW1KN28"/>
<dbReference type="InterPro" id="IPR036691">
    <property type="entry name" value="Endo/exonu/phosph_ase_sf"/>
</dbReference>
<protein>
    <submittedName>
        <fullName evidence="2">Uncharacterized protein</fullName>
    </submittedName>
</protein>
<dbReference type="EMBL" id="JASPKY010000205">
    <property type="protein sequence ID" value="KAK9720984.1"/>
    <property type="molecule type" value="Genomic_DNA"/>
</dbReference>
<dbReference type="Proteomes" id="UP001458880">
    <property type="component" value="Unassembled WGS sequence"/>
</dbReference>
<evidence type="ECO:0000313" key="3">
    <source>
        <dbReference type="Proteomes" id="UP001458880"/>
    </source>
</evidence>
<accession>A0AAW1KN28</accession>
<keyword evidence="3" id="KW-1185">Reference proteome</keyword>
<feature type="region of interest" description="Disordered" evidence="1">
    <location>
        <begin position="60"/>
        <end position="91"/>
    </location>
</feature>
<proteinExistence type="predicted"/>
<feature type="compositionally biased region" description="Polar residues" evidence="1">
    <location>
        <begin position="71"/>
        <end position="83"/>
    </location>
</feature>
<evidence type="ECO:0000256" key="1">
    <source>
        <dbReference type="SAM" id="MobiDB-lite"/>
    </source>
</evidence>
<name>A0AAW1KN28_POPJA</name>
<comment type="caution">
    <text evidence="2">The sequence shown here is derived from an EMBL/GenBank/DDBJ whole genome shotgun (WGS) entry which is preliminary data.</text>
</comment>
<reference evidence="2 3" key="1">
    <citation type="journal article" date="2024" name="BMC Genomics">
        <title>De novo assembly and annotation of Popillia japonica's genome with initial clues to its potential as an invasive pest.</title>
        <authorList>
            <person name="Cucini C."/>
            <person name="Boschi S."/>
            <person name="Funari R."/>
            <person name="Cardaioli E."/>
            <person name="Iannotti N."/>
            <person name="Marturano G."/>
            <person name="Paoli F."/>
            <person name="Bruttini M."/>
            <person name="Carapelli A."/>
            <person name="Frati F."/>
            <person name="Nardi F."/>
        </authorList>
    </citation>
    <scope>NUCLEOTIDE SEQUENCE [LARGE SCALE GENOMIC DNA]</scope>
    <source>
        <strain evidence="2">DMR45628</strain>
    </source>
</reference>
<sequence length="180" mass="21026">MEKIFIDNDLTKKEREKQKHIRLRAQEERRKGNDVKQYTAGAKGVKKLVNLTRDRRAVNEQATKKEKHTGTRLTGETYNNNKNSKCDNRHKRRGKDTDILWKLGTWNIRSIKDKEMELEEEFDKMGLDFLIITETKRKGEEASKTTKGHTLIHSGVKTEQRAAAGTRMIKRKTKTNFGRN</sequence>